<dbReference type="GO" id="GO:0003676">
    <property type="term" value="F:nucleic acid binding"/>
    <property type="evidence" value="ECO:0007669"/>
    <property type="project" value="InterPro"/>
</dbReference>
<evidence type="ECO:0000259" key="5">
    <source>
        <dbReference type="SMART" id="SM00990"/>
    </source>
</evidence>
<feature type="domain" description="VRR-NUC" evidence="5">
    <location>
        <begin position="4"/>
        <end position="86"/>
    </location>
</feature>
<evidence type="ECO:0000313" key="7">
    <source>
        <dbReference type="Proteomes" id="UP000012283"/>
    </source>
</evidence>
<gene>
    <name evidence="6" type="ORF">J416_09389</name>
</gene>
<name>N4WQG6_9BACI</name>
<dbReference type="STRING" id="1308866.J416_09389"/>
<evidence type="ECO:0000313" key="6">
    <source>
        <dbReference type="EMBL" id="ENH96700.1"/>
    </source>
</evidence>
<sequence length="98" mass="10857">MGQGPEKRIENQIKRYLDNIGAWHIKTHGSMFSKAGTPDIIACVKGLFVAIEVKRPDGGKVSELQKYHIDAIEKAGGVAFVSRSVEETKQYLTKLDLV</sequence>
<dbReference type="Proteomes" id="UP000012283">
    <property type="component" value="Unassembled WGS sequence"/>
</dbReference>
<comment type="catalytic activity">
    <reaction evidence="4">
        <text>Endonucleolytic cleavage at a junction such as a reciprocal single-stranded crossover between two homologous DNA duplexes (Holliday junction).</text>
        <dbReference type="EC" id="3.1.21.10"/>
    </reaction>
</comment>
<evidence type="ECO:0000256" key="2">
    <source>
        <dbReference type="ARBA" id="ARBA00022722"/>
    </source>
</evidence>
<dbReference type="SUPFAM" id="SSF52980">
    <property type="entry name" value="Restriction endonuclease-like"/>
    <property type="match status" value="1"/>
</dbReference>
<dbReference type="eggNOG" id="ENOG5033C1H">
    <property type="taxonomic scope" value="Bacteria"/>
</dbReference>
<dbReference type="RefSeq" id="WP_003468972.1">
    <property type="nucleotide sequence ID" value="NZ_APML01000033.1"/>
</dbReference>
<dbReference type="InterPro" id="IPR014883">
    <property type="entry name" value="VRR_NUC"/>
</dbReference>
<comment type="cofactor">
    <cofactor evidence="1">
        <name>Mg(2+)</name>
        <dbReference type="ChEBI" id="CHEBI:18420"/>
    </cofactor>
</comment>
<evidence type="ECO:0000256" key="3">
    <source>
        <dbReference type="ARBA" id="ARBA00022801"/>
    </source>
</evidence>
<dbReference type="EMBL" id="APML01000033">
    <property type="protein sequence ID" value="ENH96700.1"/>
    <property type="molecule type" value="Genomic_DNA"/>
</dbReference>
<dbReference type="Gene3D" id="3.40.1350.10">
    <property type="match status" value="1"/>
</dbReference>
<dbReference type="InterPro" id="IPR002732">
    <property type="entry name" value="Hjc"/>
</dbReference>
<comment type="caution">
    <text evidence="6">The sequence shown here is derived from an EMBL/GenBank/DDBJ whole genome shotgun (WGS) entry which is preliminary data.</text>
</comment>
<accession>N4WQG6</accession>
<dbReference type="Pfam" id="PF01870">
    <property type="entry name" value="Hjc"/>
    <property type="match status" value="1"/>
</dbReference>
<keyword evidence="2" id="KW-0540">Nuclease</keyword>
<proteinExistence type="predicted"/>
<dbReference type="OrthoDB" id="1682640at2"/>
<dbReference type="GO" id="GO:0008821">
    <property type="term" value="F:crossover junction DNA endonuclease activity"/>
    <property type="evidence" value="ECO:0007669"/>
    <property type="project" value="UniProtKB-EC"/>
</dbReference>
<reference evidence="6 7" key="1">
    <citation type="submission" date="2013-03" db="EMBL/GenBank/DDBJ databases">
        <title>Draft genome sequence of Gracibacillus halophilus YIM-C55.5, a moderately halophilic and thermophilic organism from the Xiaochaidamu salt lake.</title>
        <authorList>
            <person name="Sugumar T."/>
            <person name="Polireddy D.R."/>
            <person name="Antony A."/>
            <person name="Madhava Y.R."/>
            <person name="Sivakumar N."/>
        </authorList>
    </citation>
    <scope>NUCLEOTIDE SEQUENCE [LARGE SCALE GENOMIC DNA]</scope>
    <source>
        <strain evidence="6 7">YIM-C55.5</strain>
    </source>
</reference>
<dbReference type="AlphaFoldDB" id="N4WQG6"/>
<protein>
    <submittedName>
        <fullName evidence="6">Recombinase B</fullName>
    </submittedName>
</protein>
<keyword evidence="3" id="KW-0378">Hydrolase</keyword>
<organism evidence="6 7">
    <name type="scientific">Gracilibacillus halophilus YIM-C55.5</name>
    <dbReference type="NCBI Taxonomy" id="1308866"/>
    <lineage>
        <taxon>Bacteria</taxon>
        <taxon>Bacillati</taxon>
        <taxon>Bacillota</taxon>
        <taxon>Bacilli</taxon>
        <taxon>Bacillales</taxon>
        <taxon>Bacillaceae</taxon>
        <taxon>Gracilibacillus</taxon>
    </lineage>
</organism>
<evidence type="ECO:0000256" key="1">
    <source>
        <dbReference type="ARBA" id="ARBA00001946"/>
    </source>
</evidence>
<dbReference type="SMART" id="SM00990">
    <property type="entry name" value="VRR_NUC"/>
    <property type="match status" value="1"/>
</dbReference>
<dbReference type="InterPro" id="IPR011856">
    <property type="entry name" value="tRNA_endonuc-like_dom_sf"/>
</dbReference>
<dbReference type="PATRIC" id="fig|1308866.3.peg.1900"/>
<keyword evidence="7" id="KW-1185">Reference proteome</keyword>
<evidence type="ECO:0000256" key="4">
    <source>
        <dbReference type="ARBA" id="ARBA00029354"/>
    </source>
</evidence>
<dbReference type="InterPro" id="IPR011335">
    <property type="entry name" value="Restrct_endonuc-II-like"/>
</dbReference>